<dbReference type="SUPFAM" id="SSF51197">
    <property type="entry name" value="Clavaminate synthase-like"/>
    <property type="match status" value="1"/>
</dbReference>
<dbReference type="PIRSF" id="PIRSF019543">
    <property type="entry name" value="Clavaminate_syn"/>
    <property type="match status" value="1"/>
</dbReference>
<dbReference type="GO" id="GO:0016706">
    <property type="term" value="F:2-oxoglutarate-dependent dioxygenase activity"/>
    <property type="evidence" value="ECO:0007669"/>
    <property type="project" value="UniProtKB-ARBA"/>
</dbReference>
<evidence type="ECO:0000256" key="4">
    <source>
        <dbReference type="ARBA" id="ARBA00023004"/>
    </source>
</evidence>
<dbReference type="OrthoDB" id="480112at2"/>
<comment type="similarity">
    <text evidence="1">Belongs to the clavaminate synthase family.</text>
</comment>
<evidence type="ECO:0000313" key="8">
    <source>
        <dbReference type="Proteomes" id="UP000408764"/>
    </source>
</evidence>
<evidence type="ECO:0000259" key="6">
    <source>
        <dbReference type="Pfam" id="PF02668"/>
    </source>
</evidence>
<dbReference type="GO" id="GO:0005506">
    <property type="term" value="F:iron ion binding"/>
    <property type="evidence" value="ECO:0007669"/>
    <property type="project" value="InterPro"/>
</dbReference>
<dbReference type="Gene3D" id="3.60.130.10">
    <property type="entry name" value="Clavaminate synthase-like"/>
    <property type="match status" value="1"/>
</dbReference>
<evidence type="ECO:0000256" key="1">
    <source>
        <dbReference type="ARBA" id="ARBA00008425"/>
    </source>
</evidence>
<accession>A0A5P1D6T0</accession>
<dbReference type="Proteomes" id="UP000408764">
    <property type="component" value="Unassembled WGS sequence"/>
</dbReference>
<comment type="caution">
    <text evidence="7">The sequence shown here is derived from an EMBL/GenBank/DDBJ whole genome shotgun (WGS) entry which is preliminary data.</text>
</comment>
<keyword evidence="4 5" id="KW-0408">Iron</keyword>
<reference evidence="7 8" key="1">
    <citation type="submission" date="2019-08" db="EMBL/GenBank/DDBJ databases">
        <title>Pseudomonas haemolytica sp. nov. isolated from raw milk and skim milk concentrate.</title>
        <authorList>
            <person name="Hofmann K."/>
            <person name="Huptas C."/>
            <person name="Doll E."/>
            <person name="Scherer S."/>
            <person name="Wenning M."/>
        </authorList>
    </citation>
    <scope>NUCLEOTIDE SEQUENCE [LARGE SCALE GENOMIC DNA]</scope>
    <source>
        <strain evidence="7 8">DSM 108987</strain>
    </source>
</reference>
<dbReference type="AlphaFoldDB" id="A0A5P1D6T0"/>
<dbReference type="InterPro" id="IPR042098">
    <property type="entry name" value="TauD-like_sf"/>
</dbReference>
<protein>
    <submittedName>
        <fullName evidence="7">Oxygenase</fullName>
    </submittedName>
</protein>
<feature type="binding site" evidence="5">
    <location>
        <position position="324"/>
    </location>
    <ligand>
        <name>Fe cation</name>
        <dbReference type="ChEBI" id="CHEBI:24875"/>
    </ligand>
</feature>
<dbReference type="InterPro" id="IPR003819">
    <property type="entry name" value="TauD/TfdA-like"/>
</dbReference>
<dbReference type="Pfam" id="PF02668">
    <property type="entry name" value="TauD"/>
    <property type="match status" value="1"/>
</dbReference>
<evidence type="ECO:0000313" key="7">
    <source>
        <dbReference type="EMBL" id="MRJ36143.1"/>
    </source>
</evidence>
<proteinExistence type="inferred from homology"/>
<keyword evidence="3" id="KW-0560">Oxidoreductase</keyword>
<keyword evidence="2 5" id="KW-0479">Metal-binding</keyword>
<evidence type="ECO:0000256" key="3">
    <source>
        <dbReference type="ARBA" id="ARBA00023002"/>
    </source>
</evidence>
<sequence>MVSEMTNFSTWRQSFNYNSSHEKSIRSLEGACVDDSCGASNSFWLTAVEKESVRDALIDICYEPTGGRDYIHLIRMTAYQKFPQRLLKKLESLKDNDASYCVFENLPVDDAFGSPQGDADSLKFKSGYLSENVLVALGSLIAEPYSIKHEGPKLVNDLVPHPEAVGEYTGNGSDLELDLHTENAFQAHDSRGDTSPLALLLLGVRGDPCGVGPKTWVADARQALQILEKVDIELLYGKHFIIRQPYRWRNSSTRTQETHVYPILSGPLTHPRVTAAFYPDMVIAADYEARNSLLRFYDALKSVARPLDIQPGKLVYINNRFMLHSRDSFTPTFDPAGHAYRWVQRLFITNNLWNFRSFNTAGGRIFEPVTR</sequence>
<dbReference type="EMBL" id="VOIW01000001">
    <property type="protein sequence ID" value="MRJ36143.1"/>
    <property type="molecule type" value="Genomic_DNA"/>
</dbReference>
<gene>
    <name evidence="7" type="ORF">FRT59_04020</name>
</gene>
<organism evidence="7 8">
    <name type="scientific">Pseudomonas haemolytica</name>
    <dbReference type="NCBI Taxonomy" id="2600065"/>
    <lineage>
        <taxon>Bacteria</taxon>
        <taxon>Pseudomonadati</taxon>
        <taxon>Pseudomonadota</taxon>
        <taxon>Gammaproteobacteria</taxon>
        <taxon>Pseudomonadales</taxon>
        <taxon>Pseudomonadaceae</taxon>
        <taxon>Pseudomonas</taxon>
    </lineage>
</organism>
<evidence type="ECO:0000256" key="5">
    <source>
        <dbReference type="PIRSR" id="PIRSR019543-2"/>
    </source>
</evidence>
<dbReference type="InterPro" id="IPR014503">
    <property type="entry name" value="Clavaminate_syn-like"/>
</dbReference>
<evidence type="ECO:0000256" key="2">
    <source>
        <dbReference type="ARBA" id="ARBA00022723"/>
    </source>
</evidence>
<name>A0A5P1D6T0_9PSED</name>
<feature type="domain" description="TauD/TfdA-like" evidence="6">
    <location>
        <begin position="138"/>
        <end position="345"/>
    </location>
</feature>